<feature type="region of interest" description="Disordered" evidence="2">
    <location>
        <begin position="630"/>
        <end position="693"/>
    </location>
</feature>
<proteinExistence type="predicted"/>
<feature type="region of interest" description="Disordered" evidence="2">
    <location>
        <begin position="1286"/>
        <end position="1322"/>
    </location>
</feature>
<feature type="region of interest" description="Disordered" evidence="2">
    <location>
        <begin position="343"/>
        <end position="553"/>
    </location>
</feature>
<evidence type="ECO:0000313" key="3">
    <source>
        <dbReference type="EMBL" id="KAJ2669911.1"/>
    </source>
</evidence>
<feature type="region of interest" description="Disordered" evidence="2">
    <location>
        <begin position="591"/>
        <end position="611"/>
    </location>
</feature>
<feature type="region of interest" description="Disordered" evidence="2">
    <location>
        <begin position="1186"/>
        <end position="1253"/>
    </location>
</feature>
<reference evidence="3" key="1">
    <citation type="submission" date="2022-07" db="EMBL/GenBank/DDBJ databases">
        <title>Phylogenomic reconstructions and comparative analyses of Kickxellomycotina fungi.</title>
        <authorList>
            <person name="Reynolds N.K."/>
            <person name="Stajich J.E."/>
            <person name="Barry K."/>
            <person name="Grigoriev I.V."/>
            <person name="Crous P."/>
            <person name="Smith M.E."/>
        </authorList>
    </citation>
    <scope>NUCLEOTIDE SEQUENCE</scope>
    <source>
        <strain evidence="3">NRRL 3115</strain>
    </source>
</reference>
<feature type="compositionally biased region" description="Polar residues" evidence="2">
    <location>
        <begin position="264"/>
        <end position="277"/>
    </location>
</feature>
<feature type="region of interest" description="Disordered" evidence="2">
    <location>
        <begin position="100"/>
        <end position="125"/>
    </location>
</feature>
<feature type="compositionally biased region" description="Polar residues" evidence="2">
    <location>
        <begin position="499"/>
        <end position="508"/>
    </location>
</feature>
<dbReference type="OrthoDB" id="5598674at2759"/>
<evidence type="ECO:0000256" key="1">
    <source>
        <dbReference type="SAM" id="Coils"/>
    </source>
</evidence>
<dbReference type="EMBL" id="JANBTW010000138">
    <property type="protein sequence ID" value="KAJ2669911.1"/>
    <property type="molecule type" value="Genomic_DNA"/>
</dbReference>
<feature type="compositionally biased region" description="Polar residues" evidence="2">
    <location>
        <begin position="591"/>
        <end position="600"/>
    </location>
</feature>
<feature type="compositionally biased region" description="Polar residues" evidence="2">
    <location>
        <begin position="732"/>
        <end position="747"/>
    </location>
</feature>
<gene>
    <name evidence="3" type="ORF">GGI25_006007</name>
</gene>
<feature type="compositionally biased region" description="Low complexity" evidence="2">
    <location>
        <begin position="205"/>
        <end position="216"/>
    </location>
</feature>
<protein>
    <submittedName>
        <fullName evidence="3">Uncharacterized protein</fullName>
    </submittedName>
</protein>
<feature type="region of interest" description="Disordered" evidence="2">
    <location>
        <begin position="1439"/>
        <end position="1477"/>
    </location>
</feature>
<feature type="region of interest" description="Disordered" evidence="2">
    <location>
        <begin position="1"/>
        <end position="32"/>
    </location>
</feature>
<feature type="compositionally biased region" description="Polar residues" evidence="2">
    <location>
        <begin position="1"/>
        <end position="16"/>
    </location>
</feature>
<feature type="compositionally biased region" description="Low complexity" evidence="2">
    <location>
        <begin position="1304"/>
        <end position="1316"/>
    </location>
</feature>
<feature type="compositionally biased region" description="Polar residues" evidence="2">
    <location>
        <begin position="534"/>
        <end position="544"/>
    </location>
</feature>
<keyword evidence="1" id="KW-0175">Coiled coil</keyword>
<feature type="compositionally biased region" description="Basic and acidic residues" evidence="2">
    <location>
        <begin position="481"/>
        <end position="492"/>
    </location>
</feature>
<feature type="region of interest" description="Disordered" evidence="2">
    <location>
        <begin position="1369"/>
        <end position="1418"/>
    </location>
</feature>
<feature type="compositionally biased region" description="Polar residues" evidence="2">
    <location>
        <begin position="430"/>
        <end position="440"/>
    </location>
</feature>
<feature type="compositionally biased region" description="Polar residues" evidence="2">
    <location>
        <begin position="1448"/>
        <end position="1461"/>
    </location>
</feature>
<feature type="region of interest" description="Disordered" evidence="2">
    <location>
        <begin position="705"/>
        <end position="776"/>
    </location>
</feature>
<comment type="caution">
    <text evidence="3">The sequence shown here is derived from an EMBL/GenBank/DDBJ whole genome shotgun (WGS) entry which is preliminary data.</text>
</comment>
<feature type="compositionally biased region" description="Low complexity" evidence="2">
    <location>
        <begin position="349"/>
        <end position="365"/>
    </location>
</feature>
<feature type="compositionally biased region" description="Polar residues" evidence="2">
    <location>
        <begin position="630"/>
        <end position="641"/>
    </location>
</feature>
<organism evidence="3 4">
    <name type="scientific">Coemansia spiralis</name>
    <dbReference type="NCBI Taxonomy" id="417178"/>
    <lineage>
        <taxon>Eukaryota</taxon>
        <taxon>Fungi</taxon>
        <taxon>Fungi incertae sedis</taxon>
        <taxon>Zoopagomycota</taxon>
        <taxon>Kickxellomycotina</taxon>
        <taxon>Kickxellomycetes</taxon>
        <taxon>Kickxellales</taxon>
        <taxon>Kickxellaceae</taxon>
        <taxon>Coemansia</taxon>
    </lineage>
</organism>
<feature type="compositionally biased region" description="Polar residues" evidence="2">
    <location>
        <begin position="232"/>
        <end position="256"/>
    </location>
</feature>
<feature type="compositionally biased region" description="Polar residues" evidence="2">
    <location>
        <begin position="705"/>
        <end position="719"/>
    </location>
</feature>
<evidence type="ECO:0000313" key="4">
    <source>
        <dbReference type="Proteomes" id="UP001151518"/>
    </source>
</evidence>
<evidence type="ECO:0000256" key="2">
    <source>
        <dbReference type="SAM" id="MobiDB-lite"/>
    </source>
</evidence>
<feature type="compositionally biased region" description="Basic residues" evidence="2">
    <location>
        <begin position="1529"/>
        <end position="1548"/>
    </location>
</feature>
<feature type="compositionally biased region" description="Pro residues" evidence="2">
    <location>
        <begin position="397"/>
        <end position="406"/>
    </location>
</feature>
<dbReference type="Proteomes" id="UP001151518">
    <property type="component" value="Unassembled WGS sequence"/>
</dbReference>
<sequence length="1560" mass="166433">MYTSQQASYKALPSSTRSRRVSGNHAASRPALQHAVYKATPVSASSAALSTHSAAAASTSTIASSNKSGSASATKISNSASNNSSSSSIGVTLQSWARSQYQLAQSQTPPHQSGRTSQPAANASATSALATASAYHAANYHFLPRAPATASATRPQSSGGAGSDRIKYAVADYFDPYRSTAQGQTLDIDAGTPTEPTVAILSRTQQKQQQQQQRNPQNPPSPVMRATRHSRPSTPTSAMPSPNPQPSYAQLATRSSFIGLPAMQSGSNPPSAQSSIDSLRAGSGNMSTTTPTNSSFAPGLATQPSDSASVQKMSLTPNRVPQTQHNAAKFFSPQAVRHIRNTAAPGAASPSHTSSTNSTTESVFSGPRTKPRSYTGADDSDVFSLSSNPSSVDVRPLRPPPLPYPTRPRVSSMYVTSNADDGMSPGFSPTVPSFGNTQRHTVIDADRKGTQRPNGELASVSSRDSVEMKAPWPPSPAQQKPESRARKAESPTKLELPSVSAQPWSLTAQPAAGDPKAARPIAMPKQYKQQQQQGRATPSGSQPKVQMVNDSEAMKKKSDLIEFIELQRQQHQAKLSASAPKIVTYAALNTSNNSNIGSASETKKPAESKPQTSAFASYITTASKPITLNASSQAAPSSTQGMAKLAERSDSTSSIRSDSSERSFKRSTVRLADIDPGVRRPGSNGSDMPANPRMPKYTSWYGNVQMRPSTDSLEPTHSSPGLDPVSDVRGLPQSTRIVPRTRAQTHASPEPSELKGTGAIRTRNSNDSIGSSTNIYARSKGDVPFASQPRPASAGPSEPLLNPFARNPRFLSVSVQTDDLASQASGRLKPLNTIDVQTRGVQTKESFADMIHSDDAVLDLMRQMDGLRTAHSNQVTEYQEQVLDLELFNQDLSTEIEQLTSKLDAREAEHAQLMDEMRTRLETTTKRVEREINEVKAMHASKCDELAAQVCLLLQRCESYKQKLVAVGVSEDEVLQLATTAEKRQSSDSSKLQIADLAFIEKQYVETRESSQEADYFKQLMDIERSMENTTMALGFELKRTQAKYLQQAADFIREQMAKLQIEGRSESRLSMRSPVVRSSSVLSKQGFYSPDPAADEPLPSLAASLMAKSQALPPLPPTTIVSAAGSEAEAVRVQTGGLYPHRRIAGPEVKQAADDSIDEKALEDVVNVTREDLVAAAAVSAEMSLKTRPSAQPMQGTEAADQPTAPMHSVPTDKPFASRERSPSVTPMQPAPRWATLSGSSAHRPSGVIESNKLSATDGLRIEARGFNSESRTSGLSRMINAGSSALAREPGSSAAESDADLFHSSSSSALSSSPRRSHRSPLSNIASGFFSASQDSISTVATSVLSSMSASISGGMGLHEAHLSSGTLVTPTKKPAPFPEQQQQQQQPVGGSFGYFSGQRSKPEGKPQWRGQQSRSNSIVLDSDMTAEQLLESLKLPTSLAGGTPSRGSFSSLPRTPTGGSLGRHSPLPRAGSFSDLTRAAPRFSESPSSDSTLPPFDPRVEINLNLGLEGDRKPAAAAVSALSQSTRRHNNRTAGRRPANRRRSRSVGPWGAAATKL</sequence>
<feature type="region of interest" description="Disordered" evidence="2">
    <location>
        <begin position="202"/>
        <end position="322"/>
    </location>
</feature>
<name>A0A9W8G3L7_9FUNG</name>
<feature type="region of interest" description="Disordered" evidence="2">
    <location>
        <begin position="1510"/>
        <end position="1560"/>
    </location>
</feature>
<feature type="compositionally biased region" description="Polar residues" evidence="2">
    <location>
        <begin position="762"/>
        <end position="776"/>
    </location>
</feature>
<accession>A0A9W8G3L7</accession>
<feature type="coiled-coil region" evidence="1">
    <location>
        <begin position="889"/>
        <end position="938"/>
    </location>
</feature>
<feature type="compositionally biased region" description="Polar residues" evidence="2">
    <location>
        <begin position="284"/>
        <end position="322"/>
    </location>
</feature>
<feature type="compositionally biased region" description="Polar residues" evidence="2">
    <location>
        <begin position="100"/>
        <end position="119"/>
    </location>
</feature>
<feature type="region of interest" description="Disordered" evidence="2">
    <location>
        <begin position="55"/>
        <end position="88"/>
    </location>
</feature>